<reference evidence="10" key="1">
    <citation type="submission" date="2020-10" db="EMBL/GenBank/DDBJ databases">
        <authorList>
            <person name="Gilroy R."/>
        </authorList>
    </citation>
    <scope>NUCLEOTIDE SEQUENCE</scope>
    <source>
        <strain evidence="10">G3-4614</strain>
    </source>
</reference>
<dbReference type="PANTHER" id="PTHR10395:SF7">
    <property type="entry name" value="5-HYDROXYISOURATE HYDROLASE"/>
    <property type="match status" value="1"/>
</dbReference>
<dbReference type="InterPro" id="IPR000895">
    <property type="entry name" value="Transthyretin/HIU_hydrolase"/>
</dbReference>
<protein>
    <recommendedName>
        <fullName evidence="8">5-hydroxyisourate hydrolase</fullName>
        <shortName evidence="8">HIU hydrolase</shortName>
        <shortName evidence="8">HIUHase</shortName>
        <ecNumber evidence="8">3.5.2.17</ecNumber>
    </recommendedName>
</protein>
<dbReference type="GO" id="GO:0006144">
    <property type="term" value="P:purine nucleobase metabolic process"/>
    <property type="evidence" value="ECO:0007669"/>
    <property type="project" value="UniProtKB-KW"/>
</dbReference>
<feature type="binding site" evidence="7">
    <location>
        <position position="133"/>
    </location>
    <ligand>
        <name>substrate</name>
    </ligand>
</feature>
<dbReference type="PROSITE" id="PS00768">
    <property type="entry name" value="TRANSTHYRETIN_1"/>
    <property type="match status" value="1"/>
</dbReference>
<dbReference type="EC" id="3.5.2.17" evidence="8"/>
<dbReference type="Gene3D" id="2.60.40.180">
    <property type="entry name" value="Transthyretin/hydroxyisourate hydrolase domain"/>
    <property type="match status" value="1"/>
</dbReference>
<evidence type="ECO:0000256" key="3">
    <source>
        <dbReference type="ARBA" id="ARBA00009850"/>
    </source>
</evidence>
<dbReference type="Pfam" id="PF00576">
    <property type="entry name" value="Transthyretin"/>
    <property type="match status" value="1"/>
</dbReference>
<dbReference type="AlphaFoldDB" id="A0A9D9H8B1"/>
<dbReference type="Proteomes" id="UP000823636">
    <property type="component" value="Unassembled WGS sequence"/>
</dbReference>
<dbReference type="PRINTS" id="PR00189">
    <property type="entry name" value="TRNSTHYRETIN"/>
</dbReference>
<gene>
    <name evidence="10" type="primary">uraH</name>
    <name evidence="10" type="ORF">IAC54_06585</name>
</gene>
<comment type="similarity">
    <text evidence="3 8">Belongs to the transthyretin family. 5-hydroxyisourate hydrolase subfamily.</text>
</comment>
<dbReference type="SUPFAM" id="SSF49472">
    <property type="entry name" value="Transthyretin (synonym: prealbumin)"/>
    <property type="match status" value="1"/>
</dbReference>
<dbReference type="NCBIfam" id="TIGR02962">
    <property type="entry name" value="hdxy_isourate"/>
    <property type="match status" value="1"/>
</dbReference>
<dbReference type="GO" id="GO:0033971">
    <property type="term" value="F:hydroxyisourate hydrolase activity"/>
    <property type="evidence" value="ECO:0007669"/>
    <property type="project" value="UniProtKB-EC"/>
</dbReference>
<dbReference type="InterPro" id="IPR036817">
    <property type="entry name" value="Transthyretin/HIU_hydrolase_sf"/>
</dbReference>
<evidence type="ECO:0000256" key="1">
    <source>
        <dbReference type="ARBA" id="ARBA00001043"/>
    </source>
</evidence>
<feature type="binding site" evidence="7">
    <location>
        <position position="69"/>
    </location>
    <ligand>
        <name>substrate</name>
    </ligand>
</feature>
<evidence type="ECO:0000256" key="4">
    <source>
        <dbReference type="ARBA" id="ARBA00011881"/>
    </source>
</evidence>
<evidence type="ECO:0000313" key="10">
    <source>
        <dbReference type="EMBL" id="MBO8438548.1"/>
    </source>
</evidence>
<dbReference type="InterPro" id="IPR023418">
    <property type="entry name" value="Thyroxine_BS"/>
</dbReference>
<accession>A0A9D9H8B1</accession>
<evidence type="ECO:0000256" key="2">
    <source>
        <dbReference type="ARBA" id="ARBA00002704"/>
    </source>
</evidence>
<evidence type="ECO:0000259" key="9">
    <source>
        <dbReference type="Pfam" id="PF00576"/>
    </source>
</evidence>
<proteinExistence type="inferred from homology"/>
<dbReference type="CDD" id="cd05822">
    <property type="entry name" value="TLP_HIUase"/>
    <property type="match status" value="1"/>
</dbReference>
<evidence type="ECO:0000256" key="5">
    <source>
        <dbReference type="ARBA" id="ARBA00022631"/>
    </source>
</evidence>
<feature type="domain" description="Transthyretin/hydroxyisourate hydrolase" evidence="9">
    <location>
        <begin position="27"/>
        <end position="135"/>
    </location>
</feature>
<dbReference type="InterPro" id="IPR023419">
    <property type="entry name" value="Transthyretin_CS"/>
</dbReference>
<evidence type="ECO:0000256" key="7">
    <source>
        <dbReference type="PIRSR" id="PIRSR600895-51"/>
    </source>
</evidence>
<evidence type="ECO:0000256" key="6">
    <source>
        <dbReference type="ARBA" id="ARBA00022801"/>
    </source>
</evidence>
<feature type="binding site" evidence="7">
    <location>
        <position position="30"/>
    </location>
    <ligand>
        <name>substrate</name>
    </ligand>
</feature>
<dbReference type="PROSITE" id="PS00769">
    <property type="entry name" value="TRANSTHYRETIN_2"/>
    <property type="match status" value="1"/>
</dbReference>
<keyword evidence="6 8" id="KW-0378">Hydrolase</keyword>
<dbReference type="InterPro" id="IPR014306">
    <property type="entry name" value="Hydroxyisourate_hydrolase"/>
</dbReference>
<dbReference type="InterPro" id="IPR023416">
    <property type="entry name" value="Transthyretin/HIU_hydrolase_d"/>
</dbReference>
<organism evidence="10 11">
    <name type="scientific">Candidatus Caccoplasma merdipullorum</name>
    <dbReference type="NCBI Taxonomy" id="2840718"/>
    <lineage>
        <taxon>Bacteria</taxon>
        <taxon>Pseudomonadati</taxon>
        <taxon>Bacteroidota</taxon>
        <taxon>Bacteroidia</taxon>
        <taxon>Bacteroidales</taxon>
        <taxon>Bacteroidaceae</taxon>
        <taxon>Bacteroidaceae incertae sedis</taxon>
        <taxon>Candidatus Caccoplasma</taxon>
    </lineage>
</organism>
<comment type="subunit">
    <text evidence="4 8">Homotetramer.</text>
</comment>
<dbReference type="EMBL" id="JADIMW010000068">
    <property type="protein sequence ID" value="MBO8438548.1"/>
    <property type="molecule type" value="Genomic_DNA"/>
</dbReference>
<keyword evidence="5 8" id="KW-0659">Purine metabolism</keyword>
<evidence type="ECO:0000256" key="8">
    <source>
        <dbReference type="RuleBase" id="RU361270"/>
    </source>
</evidence>
<name>A0A9D9H8B1_9BACT</name>
<comment type="caution">
    <text evidence="10">The sequence shown here is derived from an EMBL/GenBank/DDBJ whole genome shotgun (WGS) entry which is preliminary data.</text>
</comment>
<dbReference type="PANTHER" id="PTHR10395">
    <property type="entry name" value="URICASE AND TRANSTHYRETIN-RELATED"/>
    <property type="match status" value="1"/>
</dbReference>
<comment type="function">
    <text evidence="2">Catalyzes the hydrolysis of 5-hydroxyisourate (HIU) to 2-oxo-4-hydroxy-4-carboxy-5-ureidoimidazoline (OHCU).</text>
</comment>
<evidence type="ECO:0000313" key="11">
    <source>
        <dbReference type="Proteomes" id="UP000823636"/>
    </source>
</evidence>
<reference evidence="10" key="2">
    <citation type="journal article" date="2021" name="PeerJ">
        <title>Extensive microbial diversity within the chicken gut microbiome revealed by metagenomics and culture.</title>
        <authorList>
            <person name="Gilroy R."/>
            <person name="Ravi A."/>
            <person name="Getino M."/>
            <person name="Pursley I."/>
            <person name="Horton D.L."/>
            <person name="Alikhan N.F."/>
            <person name="Baker D."/>
            <person name="Gharbi K."/>
            <person name="Hall N."/>
            <person name="Watson M."/>
            <person name="Adriaenssens E.M."/>
            <person name="Foster-Nyarko E."/>
            <person name="Jarju S."/>
            <person name="Secka A."/>
            <person name="Antonio M."/>
            <person name="Oren A."/>
            <person name="Chaudhuri R.R."/>
            <person name="La Ragione R."/>
            <person name="Hildebrand F."/>
            <person name="Pallen M.J."/>
        </authorList>
    </citation>
    <scope>NUCLEOTIDE SEQUENCE</scope>
    <source>
        <strain evidence="10">G3-4614</strain>
    </source>
</reference>
<comment type="catalytic activity">
    <reaction evidence="1 8">
        <text>5-hydroxyisourate + H2O = 5-hydroxy-2-oxo-4-ureido-2,5-dihydro-1H-imidazole-5-carboxylate + H(+)</text>
        <dbReference type="Rhea" id="RHEA:23736"/>
        <dbReference type="ChEBI" id="CHEBI:15377"/>
        <dbReference type="ChEBI" id="CHEBI:15378"/>
        <dbReference type="ChEBI" id="CHEBI:18072"/>
        <dbReference type="ChEBI" id="CHEBI:58639"/>
        <dbReference type="EC" id="3.5.2.17"/>
    </reaction>
</comment>
<sequence length="136" mass="15678">MKKDFIFLLLFIFFSLTGIAQNRNYQLSSHILDIHTGKPASGVNIILSKQDTSGQWSIVEERMTDVNGRVKDFLEETPDGHRGIYKLTYMVGPYFELQGQDSFYPFIEVVFQIKDNAHYHVPITLSPYGYSTYRGN</sequence>